<feature type="domain" description="FAD-binding" evidence="3">
    <location>
        <begin position="234"/>
        <end position="297"/>
    </location>
</feature>
<comment type="caution">
    <text evidence="4">The sequence shown here is derived from an EMBL/GenBank/DDBJ whole genome shotgun (WGS) entry which is preliminary data.</text>
</comment>
<evidence type="ECO:0000256" key="1">
    <source>
        <dbReference type="ARBA" id="ARBA00023002"/>
    </source>
</evidence>
<dbReference type="InterPro" id="IPR050493">
    <property type="entry name" value="FAD-dep_Monooxygenase_BioMet"/>
</dbReference>
<proteinExistence type="predicted"/>
<evidence type="ECO:0000256" key="2">
    <source>
        <dbReference type="ARBA" id="ARBA00023033"/>
    </source>
</evidence>
<evidence type="ECO:0000259" key="3">
    <source>
        <dbReference type="Pfam" id="PF01494"/>
    </source>
</evidence>
<name>A0ABW3QZI2_9PSEU</name>
<accession>A0ABW3QZI2</accession>
<dbReference type="Pfam" id="PF01494">
    <property type="entry name" value="FAD_binding_3"/>
    <property type="match status" value="2"/>
</dbReference>
<dbReference type="Gene3D" id="3.50.50.60">
    <property type="entry name" value="FAD/NAD(P)-binding domain"/>
    <property type="match status" value="1"/>
</dbReference>
<dbReference type="EMBL" id="JBHTLK010000145">
    <property type="protein sequence ID" value="MFD1150204.1"/>
    <property type="molecule type" value="Genomic_DNA"/>
</dbReference>
<feature type="domain" description="FAD-binding" evidence="3">
    <location>
        <begin position="6"/>
        <end position="72"/>
    </location>
</feature>
<keyword evidence="1" id="KW-0560">Oxidoreductase</keyword>
<keyword evidence="5" id="KW-1185">Reference proteome</keyword>
<dbReference type="Proteomes" id="UP001597168">
    <property type="component" value="Unassembled WGS sequence"/>
</dbReference>
<gene>
    <name evidence="4" type="ORF">ACFQ3T_23985</name>
</gene>
<evidence type="ECO:0000313" key="4">
    <source>
        <dbReference type="EMBL" id="MFD1150204.1"/>
    </source>
</evidence>
<dbReference type="SUPFAM" id="SSF51905">
    <property type="entry name" value="FAD/NAD(P)-binding domain"/>
    <property type="match status" value="1"/>
</dbReference>
<keyword evidence="2 4" id="KW-0503">Monooxygenase</keyword>
<dbReference type="InterPro" id="IPR002938">
    <property type="entry name" value="FAD-bd"/>
</dbReference>
<dbReference type="RefSeq" id="WP_380726084.1">
    <property type="nucleotide sequence ID" value="NZ_JBHTLK010000145.1"/>
</dbReference>
<protein>
    <submittedName>
        <fullName evidence="4">FAD-dependent monooxygenase</fullName>
    </submittedName>
</protein>
<dbReference type="PANTHER" id="PTHR13789:SF309">
    <property type="entry name" value="PUTATIVE (AFU_ORTHOLOGUE AFUA_6G14510)-RELATED"/>
    <property type="match status" value="1"/>
</dbReference>
<dbReference type="GO" id="GO:0004497">
    <property type="term" value="F:monooxygenase activity"/>
    <property type="evidence" value="ECO:0007669"/>
    <property type="project" value="UniProtKB-KW"/>
</dbReference>
<dbReference type="PANTHER" id="PTHR13789">
    <property type="entry name" value="MONOOXYGENASE"/>
    <property type="match status" value="1"/>
</dbReference>
<organism evidence="4 5">
    <name type="scientific">Saccharothrix hoggarensis</name>
    <dbReference type="NCBI Taxonomy" id="913853"/>
    <lineage>
        <taxon>Bacteria</taxon>
        <taxon>Bacillati</taxon>
        <taxon>Actinomycetota</taxon>
        <taxon>Actinomycetes</taxon>
        <taxon>Pseudonocardiales</taxon>
        <taxon>Pseudonocardiaceae</taxon>
        <taxon>Saccharothrix</taxon>
    </lineage>
</organism>
<evidence type="ECO:0000313" key="5">
    <source>
        <dbReference type="Proteomes" id="UP001597168"/>
    </source>
</evidence>
<sequence length="342" mass="35738">MGRRRAVVIGGGVGGLAAAVGLRRRGWDVVVHERSAALPDVGTGLGIWPDALRALDRLGLGDAARRVGRRQPDGTLRKPDGTVIGALDAGSVHLLTRPALLGVLAGALPDGVIRFGATADLAGCADGCDVVVGADGIHSGVRGALFDAEVRRSGAVGWRGTVDVPVAAGGETWGRGVKFGLTPQADGRTNWYAMTGPDDDLDVFADWHDPIPRVLAAAGDVLRHDLLHLAPLPSYVQGRVALLGDAAHAMTPDLGQGACQAIIDGVVLAECLAGDVDAGLRAYDAQRRRATRLLARRSLQLNRLARVRRGTAVRDAVLRVALALRPRSPSWSADLERDELAG</sequence>
<reference evidence="5" key="1">
    <citation type="journal article" date="2019" name="Int. J. Syst. Evol. Microbiol.">
        <title>The Global Catalogue of Microorganisms (GCM) 10K type strain sequencing project: providing services to taxonomists for standard genome sequencing and annotation.</title>
        <authorList>
            <consortium name="The Broad Institute Genomics Platform"/>
            <consortium name="The Broad Institute Genome Sequencing Center for Infectious Disease"/>
            <person name="Wu L."/>
            <person name="Ma J."/>
        </authorList>
    </citation>
    <scope>NUCLEOTIDE SEQUENCE [LARGE SCALE GENOMIC DNA]</scope>
    <source>
        <strain evidence="5">CCUG 60214</strain>
    </source>
</reference>
<dbReference type="InterPro" id="IPR036188">
    <property type="entry name" value="FAD/NAD-bd_sf"/>
</dbReference>